<dbReference type="Proteomes" id="UP000673691">
    <property type="component" value="Unassembled WGS sequence"/>
</dbReference>
<dbReference type="AlphaFoldDB" id="A0A8H7ZZR1"/>
<organism evidence="2 3">
    <name type="scientific">Olpidium bornovanus</name>
    <dbReference type="NCBI Taxonomy" id="278681"/>
    <lineage>
        <taxon>Eukaryota</taxon>
        <taxon>Fungi</taxon>
        <taxon>Fungi incertae sedis</taxon>
        <taxon>Olpidiomycota</taxon>
        <taxon>Olpidiomycotina</taxon>
        <taxon>Olpidiomycetes</taxon>
        <taxon>Olpidiales</taxon>
        <taxon>Olpidiaceae</taxon>
        <taxon>Olpidium</taxon>
    </lineage>
</organism>
<reference evidence="2 3" key="1">
    <citation type="journal article" name="Sci. Rep.">
        <title>Genome-scale phylogenetic analyses confirm Olpidium as the closest living zoosporic fungus to the non-flagellated, terrestrial fungi.</title>
        <authorList>
            <person name="Chang Y."/>
            <person name="Rochon D."/>
            <person name="Sekimoto S."/>
            <person name="Wang Y."/>
            <person name="Chovatia M."/>
            <person name="Sandor L."/>
            <person name="Salamov A."/>
            <person name="Grigoriev I.V."/>
            <person name="Stajich J.E."/>
            <person name="Spatafora J.W."/>
        </authorList>
    </citation>
    <scope>NUCLEOTIDE SEQUENCE [LARGE SCALE GENOMIC DNA]</scope>
    <source>
        <strain evidence="2">S191</strain>
    </source>
</reference>
<dbReference type="OrthoDB" id="5596707at2759"/>
<evidence type="ECO:0000256" key="1">
    <source>
        <dbReference type="SAM" id="MobiDB-lite"/>
    </source>
</evidence>
<dbReference type="EMBL" id="JAEFCI010002186">
    <property type="protein sequence ID" value="KAG5462402.1"/>
    <property type="molecule type" value="Genomic_DNA"/>
</dbReference>
<proteinExistence type="predicted"/>
<feature type="region of interest" description="Disordered" evidence="1">
    <location>
        <begin position="355"/>
        <end position="410"/>
    </location>
</feature>
<name>A0A8H7ZZR1_9FUNG</name>
<sequence>MTVRPRAETVDAMGNVRVCHLVIQICTSEIQGALQAFVTAKGRFDRRNVTEYLRRFEVAMKPLRLADADVALQFELTVHEDLDEQVRELTMGMTWVRAKERLREAFRRFDETRVTVERFVAWIDGPKDWGDPDDILRGFDRRYGDLDTTERAYFAEKTVWLLRAMLTAIRREAAKTLREGDALTADWLRVSEVIRNMAKVTRVVRRVEKAPRSSVVEVAANRLLLNFIAAIERMQSAAGPTVPARLLRREGNGLVRPEYACSAIRRATSGVTARTCGRPSTGEKCELTTAALFAGRILDRSRSFARAPGGCGRYYRPSETREHYAIRLGEPEFGVRVQTVTVNEKRARPVGDDAAALKRPRQGAHVVTEGKGRQANGGGRSPPGFWEPASAIGKGSASKPPLAPGESDAVGVAGVSAPTEKDKSAKPAYMLQVPVRKKDPEQLAVDAVLNATATVDVTTLLNVVPISMLQAINQQLRTKRVAVQATRLEKDRTDTSTDGADERQDLDFDVIQLPEVNAVPVGGGPSVGRVHAARVPGPEPSSEIEKGAWAWSCPQVEVFIPSLGRAVRALINSGSKITVADAQLAAEANWLYDPRPIWQIRICEGPVSTSVSKSVTSTEVNLFIQDALGYPLILGQTWLMSARLGMQSQPDGTEVAWISSADEKKMRCWVAVGSCNARNAGRAGIDASHGAAIDVGDDGDREDFQ</sequence>
<gene>
    <name evidence="2" type="ORF">BJ554DRAFT_5277</name>
</gene>
<comment type="caution">
    <text evidence="2">The sequence shown here is derived from an EMBL/GenBank/DDBJ whole genome shotgun (WGS) entry which is preliminary data.</text>
</comment>
<feature type="non-terminal residue" evidence="2">
    <location>
        <position position="705"/>
    </location>
</feature>
<protein>
    <submittedName>
        <fullName evidence="2">Uncharacterized protein</fullName>
    </submittedName>
</protein>
<evidence type="ECO:0000313" key="3">
    <source>
        <dbReference type="Proteomes" id="UP000673691"/>
    </source>
</evidence>
<accession>A0A8H7ZZR1</accession>
<evidence type="ECO:0000313" key="2">
    <source>
        <dbReference type="EMBL" id="KAG5462402.1"/>
    </source>
</evidence>
<keyword evidence="3" id="KW-1185">Reference proteome</keyword>